<dbReference type="PANTHER" id="PTHR43083:SF6">
    <property type="entry name" value="MANNAN POLYMERASE COMPLEXES SUBUNIT MNN9"/>
    <property type="match status" value="1"/>
</dbReference>
<keyword evidence="4" id="KW-1185">Reference proteome</keyword>
<evidence type="ECO:0000313" key="3">
    <source>
        <dbReference type="EMBL" id="TMW66840.1"/>
    </source>
</evidence>
<reference evidence="3" key="1">
    <citation type="submission" date="2019-03" db="EMBL/GenBank/DDBJ databases">
        <title>Long read genome sequence of the mycoparasitic Pythium oligandrum ATCC 38472 isolated from sugarbeet rhizosphere.</title>
        <authorList>
            <person name="Gaulin E."/>
        </authorList>
    </citation>
    <scope>NUCLEOTIDE SEQUENCE</scope>
    <source>
        <strain evidence="3">ATCC 38472_TT</strain>
    </source>
</reference>
<organism evidence="3 4">
    <name type="scientific">Pythium oligandrum</name>
    <name type="common">Mycoparasitic fungus</name>
    <dbReference type="NCBI Taxonomy" id="41045"/>
    <lineage>
        <taxon>Eukaryota</taxon>
        <taxon>Sar</taxon>
        <taxon>Stramenopiles</taxon>
        <taxon>Oomycota</taxon>
        <taxon>Peronosporomycetes</taxon>
        <taxon>Pythiales</taxon>
        <taxon>Pythiaceae</taxon>
        <taxon>Pythium</taxon>
    </lineage>
</organism>
<dbReference type="AlphaFoldDB" id="A0A8K1FK80"/>
<accession>A0A8K1FK80</accession>
<dbReference type="Gene3D" id="3.90.550.10">
    <property type="entry name" value="Spore Coat Polysaccharide Biosynthesis Protein SpsA, Chain A"/>
    <property type="match status" value="1"/>
</dbReference>
<evidence type="ECO:0000256" key="1">
    <source>
        <dbReference type="ARBA" id="ARBA00037964"/>
    </source>
</evidence>
<dbReference type="InterPro" id="IPR029044">
    <property type="entry name" value="Nucleotide-diphossugar_trans"/>
</dbReference>
<dbReference type="Pfam" id="PF03452">
    <property type="entry name" value="Anp1"/>
    <property type="match status" value="1"/>
</dbReference>
<dbReference type="EMBL" id="SPLM01000006">
    <property type="protein sequence ID" value="TMW66840.1"/>
    <property type="molecule type" value="Genomic_DNA"/>
</dbReference>
<dbReference type="PANTHER" id="PTHR43083">
    <property type="entry name" value="MANNAN POLYMERASE II"/>
    <property type="match status" value="1"/>
</dbReference>
<dbReference type="InterPro" id="IPR052086">
    <property type="entry name" value="Mannan_Polymerase_Subunit"/>
</dbReference>
<feature type="region of interest" description="Disordered" evidence="2">
    <location>
        <begin position="54"/>
        <end position="82"/>
    </location>
</feature>
<evidence type="ECO:0000256" key="2">
    <source>
        <dbReference type="SAM" id="MobiDB-lite"/>
    </source>
</evidence>
<dbReference type="Proteomes" id="UP000794436">
    <property type="component" value="Unassembled WGS sequence"/>
</dbReference>
<comment type="caution">
    <text evidence="3">The sequence shown here is derived from an EMBL/GenBank/DDBJ whole genome shotgun (WGS) entry which is preliminary data.</text>
</comment>
<protein>
    <recommendedName>
        <fullName evidence="5">Glycosyltransferase family 62 protein</fullName>
    </recommendedName>
</protein>
<proteinExistence type="inferred from homology"/>
<sequence length="407" mass="46414">MILHLMQKDVPPILDTTQAIALEKSSVESEMPVTTTAEPERITKVKKLNKAQVKTKKPKRGLASSVLHPRTTSMPPRGATPFSLLGYREPIKGGPNVYETTEIIPQHGSDEVDVHYQLRNDAILSSVASDAEDFTLIVVVTNDEKSWGLNRSAHDFFELLDTFTHPKEMTSVTLLTSSMSEFDKLQKLIQGRIQDYTQLSLLYRTDFSVSKVTRENRHDVSLQRVRRRMLTRYRNYALLTTLESWHQHVVWLDSDVIVVPPDLVSKMIEADRDILTPLCKICGKNNRVREYDLNAWAGSRTTPESSSDREDLFPGPLNVTHIRDFQNGADDFIPLDSVGGTMLYVRADVHRQGVLFPHHFVIGSEWTQEGYDGIETEGLCYSAHFLGYRCWGMPHEVIYHAPKDYQW</sequence>
<evidence type="ECO:0000313" key="4">
    <source>
        <dbReference type="Proteomes" id="UP000794436"/>
    </source>
</evidence>
<name>A0A8K1FK80_PYTOL</name>
<comment type="similarity">
    <text evidence="1">Belongs to the ANP1/MMN9/VAN1 family.</text>
</comment>
<dbReference type="OrthoDB" id="204164at2759"/>
<gene>
    <name evidence="3" type="ORF">Poli38472_011956</name>
</gene>
<evidence type="ECO:0008006" key="5">
    <source>
        <dbReference type="Google" id="ProtNLM"/>
    </source>
</evidence>
<dbReference type="SUPFAM" id="SSF53448">
    <property type="entry name" value="Nucleotide-diphospho-sugar transferases"/>
    <property type="match status" value="1"/>
</dbReference>